<dbReference type="PaxDb" id="449447-MAE_28000"/>
<proteinExistence type="predicted"/>
<reference evidence="1 2" key="1">
    <citation type="journal article" date="2007" name="DNA Res.">
        <title>Complete genomic structure of the bloom-forming toxic cyanobacterium Microcystis aeruginosa NIES-843.</title>
        <authorList>
            <person name="Kaneko T."/>
            <person name="Nakajima N."/>
            <person name="Okamoto S."/>
            <person name="Suzuki I."/>
            <person name="Tanabe Y."/>
            <person name="Tamaoki M."/>
            <person name="Nakamura Y."/>
            <person name="Kasai F."/>
            <person name="Watanabe A."/>
            <person name="Kawashima K."/>
            <person name="Kishida Y."/>
            <person name="Ono A."/>
            <person name="Shimizu Y."/>
            <person name="Takahashi C."/>
            <person name="Minami C."/>
            <person name="Fujishiro T."/>
            <person name="Kohara M."/>
            <person name="Katoh M."/>
            <person name="Nakazaki N."/>
            <person name="Nakayama S."/>
            <person name="Yamada M."/>
            <person name="Tabata S."/>
            <person name="Watanabe M.M."/>
        </authorList>
    </citation>
    <scope>NUCLEOTIDE SEQUENCE [LARGE SCALE GENOMIC DNA]</scope>
    <source>
        <strain evidence="2">NIES-843 / IAM M-247</strain>
    </source>
</reference>
<evidence type="ECO:0000313" key="1">
    <source>
        <dbReference type="EMBL" id="BAG02622.1"/>
    </source>
</evidence>
<evidence type="ECO:0000313" key="2">
    <source>
        <dbReference type="Proteomes" id="UP000001510"/>
    </source>
</evidence>
<dbReference type="STRING" id="449447.MAE_28000"/>
<protein>
    <submittedName>
        <fullName evidence="1">Uncharacterized protein</fullName>
    </submittedName>
</protein>
<dbReference type="HOGENOM" id="CLU_2753348_0_0_3"/>
<organism evidence="1 2">
    <name type="scientific">Microcystis aeruginosa (strain NIES-843 / IAM M-2473)</name>
    <dbReference type="NCBI Taxonomy" id="449447"/>
    <lineage>
        <taxon>Bacteria</taxon>
        <taxon>Bacillati</taxon>
        <taxon>Cyanobacteriota</taxon>
        <taxon>Cyanophyceae</taxon>
        <taxon>Oscillatoriophycideae</taxon>
        <taxon>Chroococcales</taxon>
        <taxon>Microcystaceae</taxon>
        <taxon>Microcystis</taxon>
    </lineage>
</organism>
<dbReference type="Proteomes" id="UP000001510">
    <property type="component" value="Chromosome"/>
</dbReference>
<dbReference type="EMBL" id="AP009552">
    <property type="protein sequence ID" value="BAG02622.1"/>
    <property type="molecule type" value="Genomic_DNA"/>
</dbReference>
<dbReference type="KEGG" id="mar:MAE_28000"/>
<dbReference type="AlphaFoldDB" id="B0JJI0"/>
<accession>B0JJI0</accession>
<keyword evidence="2" id="KW-1185">Reference proteome</keyword>
<gene>
    <name evidence="1" type="ordered locus">MAE_28000</name>
</gene>
<sequence length="70" mass="7907">MPETHTSHLVNPVNGQFLKILLKSQPYQLSDVSFQFTVYCSLFTDQISPLPHFPPQRARSGLPTSPLPQQ</sequence>
<name>B0JJI0_MICAN</name>
<dbReference type="EnsemblBacteria" id="BAG02622">
    <property type="protein sequence ID" value="BAG02622"/>
    <property type="gene ID" value="MAE_28000"/>
</dbReference>